<dbReference type="InterPro" id="IPR011032">
    <property type="entry name" value="GroES-like_sf"/>
</dbReference>
<keyword evidence="1" id="KW-0521">NADP</keyword>
<sequence>MRAVLLEEFGGPLTVAEVRKPVPGPGEVLVGVAASGVNPLDTKIRAGKATHARSRPPAVLGMDLAGVVVKVGPQVSGFRPGDRVYGLTGGVGDLQGLARRVGGRGRPTARPRTRVTDPA</sequence>
<proteinExistence type="predicted"/>
<evidence type="ECO:0000259" key="3">
    <source>
        <dbReference type="Pfam" id="PF08240"/>
    </source>
</evidence>
<dbReference type="Proteomes" id="UP001332243">
    <property type="component" value="Unassembled WGS sequence"/>
</dbReference>
<evidence type="ECO:0000313" key="4">
    <source>
        <dbReference type="EMBL" id="MEE6260772.1"/>
    </source>
</evidence>
<accession>A0ABU7RW76</accession>
<feature type="compositionally biased region" description="Basic residues" evidence="2">
    <location>
        <begin position="101"/>
        <end position="113"/>
    </location>
</feature>
<dbReference type="InterPro" id="IPR051603">
    <property type="entry name" value="Zinc-ADH_QOR/CCCR"/>
</dbReference>
<organism evidence="4 5">
    <name type="scientific">Plantactinospora sonchi</name>
    <dbReference type="NCBI Taxonomy" id="1544735"/>
    <lineage>
        <taxon>Bacteria</taxon>
        <taxon>Bacillati</taxon>
        <taxon>Actinomycetota</taxon>
        <taxon>Actinomycetes</taxon>
        <taxon>Micromonosporales</taxon>
        <taxon>Micromonosporaceae</taxon>
        <taxon>Plantactinospora</taxon>
    </lineage>
</organism>
<evidence type="ECO:0000256" key="1">
    <source>
        <dbReference type="ARBA" id="ARBA00022857"/>
    </source>
</evidence>
<evidence type="ECO:0000313" key="5">
    <source>
        <dbReference type="Proteomes" id="UP001332243"/>
    </source>
</evidence>
<gene>
    <name evidence="4" type="ORF">V1633_20005</name>
</gene>
<keyword evidence="5" id="KW-1185">Reference proteome</keyword>
<feature type="region of interest" description="Disordered" evidence="2">
    <location>
        <begin position="96"/>
        <end position="119"/>
    </location>
</feature>
<evidence type="ECO:0000256" key="2">
    <source>
        <dbReference type="SAM" id="MobiDB-lite"/>
    </source>
</evidence>
<dbReference type="PANTHER" id="PTHR44154:SF1">
    <property type="entry name" value="QUINONE OXIDOREDUCTASE"/>
    <property type="match status" value="1"/>
</dbReference>
<comment type="caution">
    <text evidence="4">The sequence shown here is derived from an EMBL/GenBank/DDBJ whole genome shotgun (WGS) entry which is preliminary data.</text>
</comment>
<dbReference type="RefSeq" id="WP_331215876.1">
    <property type="nucleotide sequence ID" value="NZ_JAZGQK010000016.1"/>
</dbReference>
<dbReference type="SUPFAM" id="SSF50129">
    <property type="entry name" value="GroES-like"/>
    <property type="match status" value="1"/>
</dbReference>
<dbReference type="InterPro" id="IPR013154">
    <property type="entry name" value="ADH-like_N"/>
</dbReference>
<name>A0ABU7RW76_9ACTN</name>
<dbReference type="PANTHER" id="PTHR44154">
    <property type="entry name" value="QUINONE OXIDOREDUCTASE"/>
    <property type="match status" value="1"/>
</dbReference>
<feature type="domain" description="Alcohol dehydrogenase-like N-terminal" evidence="3">
    <location>
        <begin position="24"/>
        <end position="85"/>
    </location>
</feature>
<dbReference type="Gene3D" id="3.90.180.10">
    <property type="entry name" value="Medium-chain alcohol dehydrogenases, catalytic domain"/>
    <property type="match status" value="1"/>
</dbReference>
<dbReference type="EMBL" id="JAZGQK010000016">
    <property type="protein sequence ID" value="MEE6260772.1"/>
    <property type="molecule type" value="Genomic_DNA"/>
</dbReference>
<protein>
    <submittedName>
        <fullName evidence="4">Alcohol dehydrogenase catalytic domain-containing protein</fullName>
    </submittedName>
</protein>
<reference evidence="4 5" key="1">
    <citation type="submission" date="2024-01" db="EMBL/GenBank/DDBJ databases">
        <title>Genome insights into Plantactinospora sonchi sp. nov.</title>
        <authorList>
            <person name="Wang L."/>
        </authorList>
    </citation>
    <scope>NUCLEOTIDE SEQUENCE [LARGE SCALE GENOMIC DNA]</scope>
    <source>
        <strain evidence="4 5">NEAU-QY2</strain>
    </source>
</reference>
<dbReference type="Pfam" id="PF08240">
    <property type="entry name" value="ADH_N"/>
    <property type="match status" value="1"/>
</dbReference>